<comment type="catalytic activity">
    <reaction evidence="14">
        <text>adenosine + phosphate = alpha-D-ribose 1-phosphate + adenine</text>
        <dbReference type="Rhea" id="RHEA:27642"/>
        <dbReference type="ChEBI" id="CHEBI:16335"/>
        <dbReference type="ChEBI" id="CHEBI:16708"/>
        <dbReference type="ChEBI" id="CHEBI:43474"/>
        <dbReference type="ChEBI" id="CHEBI:57720"/>
        <dbReference type="EC" id="2.4.2.1"/>
    </reaction>
    <physiologicalReaction direction="left-to-right" evidence="14">
        <dbReference type="Rhea" id="RHEA:27643"/>
    </physiologicalReaction>
</comment>
<dbReference type="PANTHER" id="PTHR30616:SF2">
    <property type="entry name" value="PURINE NUCLEOSIDE PHOSPHORYLASE LACC1"/>
    <property type="match status" value="1"/>
</dbReference>
<evidence type="ECO:0000256" key="1">
    <source>
        <dbReference type="ARBA" id="ARBA00000553"/>
    </source>
</evidence>
<dbReference type="PANTHER" id="PTHR30616">
    <property type="entry name" value="UNCHARACTERIZED PROTEIN YFIH"/>
    <property type="match status" value="1"/>
</dbReference>
<evidence type="ECO:0000256" key="8">
    <source>
        <dbReference type="ARBA" id="ARBA00022723"/>
    </source>
</evidence>
<evidence type="ECO:0000256" key="5">
    <source>
        <dbReference type="ARBA" id="ARBA00007353"/>
    </source>
</evidence>
<comment type="catalytic activity">
    <reaction evidence="1">
        <text>inosine + phosphate = alpha-D-ribose 1-phosphate + hypoxanthine</text>
        <dbReference type="Rhea" id="RHEA:27646"/>
        <dbReference type="ChEBI" id="CHEBI:17368"/>
        <dbReference type="ChEBI" id="CHEBI:17596"/>
        <dbReference type="ChEBI" id="CHEBI:43474"/>
        <dbReference type="ChEBI" id="CHEBI:57720"/>
        <dbReference type="EC" id="2.4.2.1"/>
    </reaction>
    <physiologicalReaction direction="left-to-right" evidence="1">
        <dbReference type="Rhea" id="RHEA:27647"/>
    </physiologicalReaction>
</comment>
<evidence type="ECO:0000256" key="11">
    <source>
        <dbReference type="ARBA" id="ARBA00023002"/>
    </source>
</evidence>
<keyword evidence="9" id="KW-0378">Hydrolase</keyword>
<dbReference type="GO" id="GO:0017061">
    <property type="term" value="F:S-methyl-5-thioadenosine phosphorylase activity"/>
    <property type="evidence" value="ECO:0007669"/>
    <property type="project" value="UniProtKB-EC"/>
</dbReference>
<comment type="similarity">
    <text evidence="5 16">Belongs to the purine nucleoside phosphorylase YfiH/LACC1 family.</text>
</comment>
<dbReference type="GO" id="GO:0005507">
    <property type="term" value="F:copper ion binding"/>
    <property type="evidence" value="ECO:0007669"/>
    <property type="project" value="TreeGrafter"/>
</dbReference>
<dbReference type="Gene3D" id="3.60.140.10">
    <property type="entry name" value="CNF1/YfiH-like putative cysteine hydrolases"/>
    <property type="match status" value="1"/>
</dbReference>
<evidence type="ECO:0000256" key="16">
    <source>
        <dbReference type="RuleBase" id="RU361274"/>
    </source>
</evidence>
<dbReference type="Proteomes" id="UP000014184">
    <property type="component" value="Unassembled WGS sequence"/>
</dbReference>
<evidence type="ECO:0000256" key="15">
    <source>
        <dbReference type="ARBA" id="ARBA00049893"/>
    </source>
</evidence>
<comment type="subunit">
    <text evidence="6">Homodimer.</text>
</comment>
<keyword evidence="12" id="KW-0186">Copper</keyword>
<evidence type="ECO:0000256" key="4">
    <source>
        <dbReference type="ARBA" id="ARBA00003215"/>
    </source>
</evidence>
<dbReference type="InterPro" id="IPR003730">
    <property type="entry name" value="Cu_polyphenol_OxRdtase"/>
</dbReference>
<comment type="catalytic activity">
    <reaction evidence="15">
        <text>S-methyl-5'-thioadenosine + phosphate = 5-(methylsulfanyl)-alpha-D-ribose 1-phosphate + adenine</text>
        <dbReference type="Rhea" id="RHEA:11852"/>
        <dbReference type="ChEBI" id="CHEBI:16708"/>
        <dbReference type="ChEBI" id="CHEBI:17509"/>
        <dbReference type="ChEBI" id="CHEBI:43474"/>
        <dbReference type="ChEBI" id="CHEBI:58533"/>
        <dbReference type="EC" id="2.4.2.28"/>
    </reaction>
    <physiologicalReaction direction="left-to-right" evidence="15">
        <dbReference type="Rhea" id="RHEA:11853"/>
    </physiologicalReaction>
</comment>
<evidence type="ECO:0000256" key="13">
    <source>
        <dbReference type="ARBA" id="ARBA00047989"/>
    </source>
</evidence>
<dbReference type="SUPFAM" id="SSF64438">
    <property type="entry name" value="CNF1/YfiH-like putative cysteine hydrolases"/>
    <property type="match status" value="1"/>
</dbReference>
<dbReference type="CDD" id="cd16833">
    <property type="entry name" value="YfiH"/>
    <property type="match status" value="1"/>
</dbReference>
<evidence type="ECO:0000256" key="9">
    <source>
        <dbReference type="ARBA" id="ARBA00022801"/>
    </source>
</evidence>
<keyword evidence="18" id="KW-1185">Reference proteome</keyword>
<reference evidence="17 18" key="1">
    <citation type="journal article" date="2013" name="Genome Announc.">
        <title>Draft Genome Sequence of the Lignocellulose Decomposer Thermobifida fusca Strain TM51.</title>
        <authorList>
            <person name="Toth A."/>
            <person name="Barna T."/>
            <person name="Nagy I."/>
            <person name="Horvath B."/>
            <person name="Nagy I."/>
            <person name="Tancsics A."/>
            <person name="Kriszt B."/>
            <person name="Baka E."/>
            <person name="Fekete C."/>
            <person name="Kukolya J."/>
        </authorList>
    </citation>
    <scope>NUCLEOTIDE SEQUENCE [LARGE SCALE GENOMIC DNA]</scope>
    <source>
        <strain evidence="17 18">TM51</strain>
    </source>
</reference>
<protein>
    <recommendedName>
        <fullName evidence="16">Purine nucleoside phosphorylase</fullName>
    </recommendedName>
</protein>
<keyword evidence="8" id="KW-0479">Metal-binding</keyword>
<evidence type="ECO:0000313" key="18">
    <source>
        <dbReference type="Proteomes" id="UP000014184"/>
    </source>
</evidence>
<dbReference type="NCBIfam" id="TIGR00726">
    <property type="entry name" value="peptidoglycan editing factor PgeF"/>
    <property type="match status" value="1"/>
</dbReference>
<sequence length="244" mass="24994">MLPVTGTVVELAPGIHAGFTGRAGGVSGEPYATLNLGDHVGDDPAAVAENRKRAALGFGISPDRVVWMNQVHGATAVTVTGSGQAGDVDAVVTPEAGLALAVLVADCLPLLVADAAAGVIGAAHAGRPGMAAGVVPALVAEMARHGARPERCVALLGPAICGRCYEVPRDLQDRVARTVPEARCTTAEGTPGLDIRAGVTAQLTNLGVTNITHDSRCTRESADLFSYRRDATTGRFAGYVWRVP</sequence>
<evidence type="ECO:0000256" key="10">
    <source>
        <dbReference type="ARBA" id="ARBA00022833"/>
    </source>
</evidence>
<keyword evidence="11" id="KW-0560">Oxidoreductase</keyword>
<accession>A0A9P2TCI4</accession>
<dbReference type="FunFam" id="3.60.140.10:FF:000003">
    <property type="entry name" value="Polyphenol oxidase"/>
    <property type="match status" value="1"/>
</dbReference>
<evidence type="ECO:0000313" key="17">
    <source>
        <dbReference type="EMBL" id="EOR71845.1"/>
    </source>
</evidence>
<dbReference type="AlphaFoldDB" id="A0A9P2TCI4"/>
<evidence type="ECO:0000256" key="7">
    <source>
        <dbReference type="ARBA" id="ARBA00022679"/>
    </source>
</evidence>
<dbReference type="Pfam" id="PF02578">
    <property type="entry name" value="Cu-oxidase_4"/>
    <property type="match status" value="1"/>
</dbReference>
<dbReference type="InterPro" id="IPR038371">
    <property type="entry name" value="Cu_polyphenol_OxRdtase_sf"/>
</dbReference>
<dbReference type="GO" id="GO:0016787">
    <property type="term" value="F:hydrolase activity"/>
    <property type="evidence" value="ECO:0007669"/>
    <property type="project" value="UniProtKB-KW"/>
</dbReference>
<dbReference type="GO" id="GO:0016491">
    <property type="term" value="F:oxidoreductase activity"/>
    <property type="evidence" value="ECO:0007669"/>
    <property type="project" value="UniProtKB-KW"/>
</dbReference>
<comment type="cofactor">
    <cofactor evidence="2">
        <name>Zn(2+)</name>
        <dbReference type="ChEBI" id="CHEBI:29105"/>
    </cofactor>
</comment>
<comment type="caution">
    <text evidence="17">The sequence shown here is derived from an EMBL/GenBank/DDBJ whole genome shotgun (WGS) entry which is preliminary data.</text>
</comment>
<name>A0A9P2TCI4_THEFU</name>
<keyword evidence="7" id="KW-0808">Transferase</keyword>
<evidence type="ECO:0000256" key="3">
    <source>
        <dbReference type="ARBA" id="ARBA00001973"/>
    </source>
</evidence>
<proteinExistence type="inferred from homology"/>
<evidence type="ECO:0000256" key="14">
    <source>
        <dbReference type="ARBA" id="ARBA00048968"/>
    </source>
</evidence>
<organism evidence="17 18">
    <name type="scientific">Thermobifida fusca TM51</name>
    <dbReference type="NCBI Taxonomy" id="1169414"/>
    <lineage>
        <taxon>Bacteria</taxon>
        <taxon>Bacillati</taxon>
        <taxon>Actinomycetota</taxon>
        <taxon>Actinomycetes</taxon>
        <taxon>Streptosporangiales</taxon>
        <taxon>Nocardiopsidaceae</taxon>
        <taxon>Thermobifida</taxon>
    </lineage>
</organism>
<dbReference type="InterPro" id="IPR011324">
    <property type="entry name" value="Cytotoxic_necrot_fac-like_cat"/>
</dbReference>
<gene>
    <name evidence="17" type="ORF">TM51_05992</name>
</gene>
<comment type="cofactor">
    <cofactor evidence="3">
        <name>Cu(2+)</name>
        <dbReference type="ChEBI" id="CHEBI:29036"/>
    </cofactor>
</comment>
<comment type="function">
    <text evidence="4">Purine nucleoside enzyme that catalyzes the phosphorolysis of adenosine and inosine nucleosides, yielding D-ribose 1-phosphate and the respective free bases, adenine and hypoxanthine. Also catalyzes the phosphorolysis of S-methyl-5'-thioadenosine into adenine and S-methyl-5-thio-alpha-D-ribose 1-phosphate. Also has adenosine deaminase activity.</text>
</comment>
<comment type="catalytic activity">
    <reaction evidence="13">
        <text>adenosine + H2O + H(+) = inosine + NH4(+)</text>
        <dbReference type="Rhea" id="RHEA:24408"/>
        <dbReference type="ChEBI" id="CHEBI:15377"/>
        <dbReference type="ChEBI" id="CHEBI:15378"/>
        <dbReference type="ChEBI" id="CHEBI:16335"/>
        <dbReference type="ChEBI" id="CHEBI:17596"/>
        <dbReference type="ChEBI" id="CHEBI:28938"/>
        <dbReference type="EC" id="3.5.4.4"/>
    </reaction>
    <physiologicalReaction direction="left-to-right" evidence="13">
        <dbReference type="Rhea" id="RHEA:24409"/>
    </physiologicalReaction>
</comment>
<evidence type="ECO:0000256" key="6">
    <source>
        <dbReference type="ARBA" id="ARBA00011738"/>
    </source>
</evidence>
<evidence type="ECO:0000256" key="2">
    <source>
        <dbReference type="ARBA" id="ARBA00001947"/>
    </source>
</evidence>
<evidence type="ECO:0000256" key="12">
    <source>
        <dbReference type="ARBA" id="ARBA00023008"/>
    </source>
</evidence>
<dbReference type="EMBL" id="AOSG01000026">
    <property type="protein sequence ID" value="EOR71845.1"/>
    <property type="molecule type" value="Genomic_DNA"/>
</dbReference>
<keyword evidence="10" id="KW-0862">Zinc</keyword>